<dbReference type="AlphaFoldDB" id="A0A1G6ED59"/>
<dbReference type="Proteomes" id="UP000198771">
    <property type="component" value="Unassembled WGS sequence"/>
</dbReference>
<name>A0A1G6ED59_9BACT</name>
<evidence type="ECO:0000256" key="5">
    <source>
        <dbReference type="SAM" id="Phobius"/>
    </source>
</evidence>
<gene>
    <name evidence="7" type="ORF">SAMN05660653_02769</name>
</gene>
<feature type="transmembrane region" description="Helical" evidence="5">
    <location>
        <begin position="83"/>
        <end position="103"/>
    </location>
</feature>
<evidence type="ECO:0000256" key="2">
    <source>
        <dbReference type="ARBA" id="ARBA00022692"/>
    </source>
</evidence>
<evidence type="ECO:0000256" key="4">
    <source>
        <dbReference type="ARBA" id="ARBA00023136"/>
    </source>
</evidence>
<organism evidence="7 8">
    <name type="scientific">Desulfonatronum thiosulfatophilum</name>
    <dbReference type="NCBI Taxonomy" id="617002"/>
    <lineage>
        <taxon>Bacteria</taxon>
        <taxon>Pseudomonadati</taxon>
        <taxon>Thermodesulfobacteriota</taxon>
        <taxon>Desulfovibrionia</taxon>
        <taxon>Desulfovibrionales</taxon>
        <taxon>Desulfonatronaceae</taxon>
        <taxon>Desulfonatronum</taxon>
    </lineage>
</organism>
<dbReference type="EMBL" id="FMXO01000017">
    <property type="protein sequence ID" value="SDB55364.1"/>
    <property type="molecule type" value="Genomic_DNA"/>
</dbReference>
<dbReference type="STRING" id="617002.SAMN05660653_02769"/>
<keyword evidence="2 5" id="KW-0812">Transmembrane</keyword>
<reference evidence="7 8" key="1">
    <citation type="submission" date="2016-10" db="EMBL/GenBank/DDBJ databases">
        <authorList>
            <person name="de Groot N.N."/>
        </authorList>
    </citation>
    <scope>NUCLEOTIDE SEQUENCE [LARGE SCALE GENOMIC DNA]</scope>
    <source>
        <strain evidence="7 8">ASO4-2</strain>
    </source>
</reference>
<sequence length="159" mass="18095">MNRNLLIRILTHEYVALALRLYIGALFIYASMYKINYPAEFAETIASYQLAPYWSVNFLAIFMPWLELVCGVLLVVGFRAKSAVTIIGGLLVVFTVAVTINLWRGSPIPCGCFTSVDDPISWRTAVRDVIWVAMTVHIFFFDKILHLENHFTSKLEKMA</sequence>
<evidence type="ECO:0000259" key="6">
    <source>
        <dbReference type="Pfam" id="PF07291"/>
    </source>
</evidence>
<comment type="subcellular location">
    <subcellularLocation>
        <location evidence="1">Membrane</location>
        <topology evidence="1">Multi-pass membrane protein</topology>
    </subcellularLocation>
</comment>
<evidence type="ECO:0000313" key="8">
    <source>
        <dbReference type="Proteomes" id="UP000198771"/>
    </source>
</evidence>
<dbReference type="GO" id="GO:0030416">
    <property type="term" value="P:methylamine metabolic process"/>
    <property type="evidence" value="ECO:0007669"/>
    <property type="project" value="InterPro"/>
</dbReference>
<dbReference type="OrthoDB" id="9809646at2"/>
<keyword evidence="4 5" id="KW-0472">Membrane</keyword>
<keyword evidence="8" id="KW-1185">Reference proteome</keyword>
<feature type="domain" description="Methylamine utilisation protein MauE" evidence="6">
    <location>
        <begin position="13"/>
        <end position="137"/>
    </location>
</feature>
<accession>A0A1G6ED59</accession>
<keyword evidence="3 5" id="KW-1133">Transmembrane helix</keyword>
<dbReference type="Pfam" id="PF07291">
    <property type="entry name" value="MauE"/>
    <property type="match status" value="1"/>
</dbReference>
<evidence type="ECO:0000256" key="1">
    <source>
        <dbReference type="ARBA" id="ARBA00004141"/>
    </source>
</evidence>
<evidence type="ECO:0000256" key="3">
    <source>
        <dbReference type="ARBA" id="ARBA00022989"/>
    </source>
</evidence>
<dbReference type="GO" id="GO:0016020">
    <property type="term" value="C:membrane"/>
    <property type="evidence" value="ECO:0007669"/>
    <property type="project" value="UniProtKB-SubCell"/>
</dbReference>
<feature type="transmembrane region" description="Helical" evidence="5">
    <location>
        <begin position="53"/>
        <end position="76"/>
    </location>
</feature>
<evidence type="ECO:0000313" key="7">
    <source>
        <dbReference type="EMBL" id="SDB55364.1"/>
    </source>
</evidence>
<protein>
    <submittedName>
        <fullName evidence="7">Methylamine utilisation protein MauE</fullName>
    </submittedName>
</protein>
<proteinExistence type="predicted"/>
<dbReference type="UniPathway" id="UPA00895"/>
<dbReference type="InterPro" id="IPR009908">
    <property type="entry name" value="Methylamine_util_MauE"/>
</dbReference>
<feature type="transmembrane region" description="Helical" evidence="5">
    <location>
        <begin position="12"/>
        <end position="33"/>
    </location>
</feature>
<dbReference type="RefSeq" id="WP_092123073.1">
    <property type="nucleotide sequence ID" value="NZ_FMXO01000017.1"/>
</dbReference>